<evidence type="ECO:0000313" key="2">
    <source>
        <dbReference type="EMBL" id="MFC7150140.1"/>
    </source>
</evidence>
<accession>A0ABW2FA83</accession>
<evidence type="ECO:0008006" key="4">
    <source>
        <dbReference type="Google" id="ProtNLM"/>
    </source>
</evidence>
<keyword evidence="1" id="KW-0472">Membrane</keyword>
<protein>
    <recommendedName>
        <fullName evidence="4">F0F1-ATPase subunit (Ca2+/Mg2+ transporter)</fullName>
    </recommendedName>
</protein>
<dbReference type="EMBL" id="JBHTAI010000009">
    <property type="protein sequence ID" value="MFC7150140.1"/>
    <property type="molecule type" value="Genomic_DNA"/>
</dbReference>
<keyword evidence="1" id="KW-0812">Transmembrane</keyword>
<feature type="transmembrane region" description="Helical" evidence="1">
    <location>
        <begin position="48"/>
        <end position="66"/>
    </location>
</feature>
<name>A0ABW2FA83_9BACL</name>
<reference evidence="3" key="1">
    <citation type="journal article" date="2019" name="Int. J. Syst. Evol. Microbiol.">
        <title>The Global Catalogue of Microorganisms (GCM) 10K type strain sequencing project: providing services to taxonomists for standard genome sequencing and annotation.</title>
        <authorList>
            <consortium name="The Broad Institute Genomics Platform"/>
            <consortium name="The Broad Institute Genome Sequencing Center for Infectious Disease"/>
            <person name="Wu L."/>
            <person name="Ma J."/>
        </authorList>
    </citation>
    <scope>NUCLEOTIDE SEQUENCE [LARGE SCALE GENOMIC DNA]</scope>
    <source>
        <strain evidence="3">KCTC 12907</strain>
    </source>
</reference>
<gene>
    <name evidence="2" type="ORF">ACFQMJ_16560</name>
</gene>
<sequence>MMIKKDNEDNPWRALGLVGALGFEVGACTVAGYLIGGWIGPTSSGWKMAGVFMGLGIGLLIAILHVKRALENKDG</sequence>
<organism evidence="2 3">
    <name type="scientific">Cohnella cellulosilytica</name>
    <dbReference type="NCBI Taxonomy" id="986710"/>
    <lineage>
        <taxon>Bacteria</taxon>
        <taxon>Bacillati</taxon>
        <taxon>Bacillota</taxon>
        <taxon>Bacilli</taxon>
        <taxon>Bacillales</taxon>
        <taxon>Paenibacillaceae</taxon>
        <taxon>Cohnella</taxon>
    </lineage>
</organism>
<comment type="caution">
    <text evidence="2">The sequence shown here is derived from an EMBL/GenBank/DDBJ whole genome shotgun (WGS) entry which is preliminary data.</text>
</comment>
<dbReference type="RefSeq" id="WP_378046074.1">
    <property type="nucleotide sequence ID" value="NZ_JBHMDN010000010.1"/>
</dbReference>
<keyword evidence="1" id="KW-1133">Transmembrane helix</keyword>
<evidence type="ECO:0000256" key="1">
    <source>
        <dbReference type="SAM" id="Phobius"/>
    </source>
</evidence>
<proteinExistence type="predicted"/>
<keyword evidence="3" id="KW-1185">Reference proteome</keyword>
<feature type="transmembrane region" description="Helical" evidence="1">
    <location>
        <begin position="12"/>
        <end position="36"/>
    </location>
</feature>
<evidence type="ECO:0000313" key="3">
    <source>
        <dbReference type="Proteomes" id="UP001596378"/>
    </source>
</evidence>
<dbReference type="Proteomes" id="UP001596378">
    <property type="component" value="Unassembled WGS sequence"/>
</dbReference>